<dbReference type="SUPFAM" id="SSF47413">
    <property type="entry name" value="lambda repressor-like DNA-binding domains"/>
    <property type="match status" value="1"/>
</dbReference>
<dbReference type="GO" id="GO:0003700">
    <property type="term" value="F:DNA-binding transcription factor activity"/>
    <property type="evidence" value="ECO:0007669"/>
    <property type="project" value="TreeGrafter"/>
</dbReference>
<dbReference type="OrthoDB" id="678653at2"/>
<evidence type="ECO:0000259" key="2">
    <source>
        <dbReference type="PROSITE" id="PS50943"/>
    </source>
</evidence>
<proteinExistence type="predicted"/>
<feature type="domain" description="HTH cro/C1-type" evidence="2">
    <location>
        <begin position="15"/>
        <end position="69"/>
    </location>
</feature>
<dbReference type="Gene3D" id="1.10.260.40">
    <property type="entry name" value="lambda repressor-like DNA-binding domains"/>
    <property type="match status" value="1"/>
</dbReference>
<dbReference type="CDD" id="cd00093">
    <property type="entry name" value="HTH_XRE"/>
    <property type="match status" value="1"/>
</dbReference>
<keyword evidence="4" id="KW-1185">Reference proteome</keyword>
<dbReference type="InterPro" id="IPR010982">
    <property type="entry name" value="Lambda_DNA-bd_dom_sf"/>
</dbReference>
<gene>
    <name evidence="3" type="ORF">EDB95_0740</name>
</gene>
<dbReference type="GO" id="GO:0003677">
    <property type="term" value="F:DNA binding"/>
    <property type="evidence" value="ECO:0007669"/>
    <property type="project" value="UniProtKB-KW"/>
</dbReference>
<dbReference type="EMBL" id="SODV01000001">
    <property type="protein sequence ID" value="TDW99729.1"/>
    <property type="molecule type" value="Genomic_DNA"/>
</dbReference>
<sequence length="81" mass="9298">MEEYPIELQHMGARIRAIRKHRGLKLLDLEDSTGIFDSEISRIERGLVKVEVQTVYRIAKALGVEIKDIFDYNGPLPTSEK</sequence>
<organism evidence="3 4">
    <name type="scientific">Dinghuibacter silviterrae</name>
    <dbReference type="NCBI Taxonomy" id="1539049"/>
    <lineage>
        <taxon>Bacteria</taxon>
        <taxon>Pseudomonadati</taxon>
        <taxon>Bacteroidota</taxon>
        <taxon>Chitinophagia</taxon>
        <taxon>Chitinophagales</taxon>
        <taxon>Chitinophagaceae</taxon>
        <taxon>Dinghuibacter</taxon>
    </lineage>
</organism>
<evidence type="ECO:0000256" key="1">
    <source>
        <dbReference type="ARBA" id="ARBA00023125"/>
    </source>
</evidence>
<dbReference type="Proteomes" id="UP000294498">
    <property type="component" value="Unassembled WGS sequence"/>
</dbReference>
<dbReference type="RefSeq" id="WP_133990679.1">
    <property type="nucleotide sequence ID" value="NZ_SODV01000001.1"/>
</dbReference>
<dbReference type="GO" id="GO:0005829">
    <property type="term" value="C:cytosol"/>
    <property type="evidence" value="ECO:0007669"/>
    <property type="project" value="TreeGrafter"/>
</dbReference>
<dbReference type="PANTHER" id="PTHR46797">
    <property type="entry name" value="HTH-TYPE TRANSCRIPTIONAL REGULATOR"/>
    <property type="match status" value="1"/>
</dbReference>
<accession>A0A4R8DNS9</accession>
<evidence type="ECO:0000313" key="3">
    <source>
        <dbReference type="EMBL" id="TDW99729.1"/>
    </source>
</evidence>
<dbReference type="InterPro" id="IPR050807">
    <property type="entry name" value="TransReg_Diox_bact_type"/>
</dbReference>
<reference evidence="3 4" key="1">
    <citation type="submission" date="2019-03" db="EMBL/GenBank/DDBJ databases">
        <title>Genomic Encyclopedia of Type Strains, Phase IV (KMG-IV): sequencing the most valuable type-strain genomes for metagenomic binning, comparative biology and taxonomic classification.</title>
        <authorList>
            <person name="Goeker M."/>
        </authorList>
    </citation>
    <scope>NUCLEOTIDE SEQUENCE [LARGE SCALE GENOMIC DNA]</scope>
    <source>
        <strain evidence="3 4">DSM 100059</strain>
    </source>
</reference>
<dbReference type="AlphaFoldDB" id="A0A4R8DNS9"/>
<dbReference type="InterPro" id="IPR001387">
    <property type="entry name" value="Cro/C1-type_HTH"/>
</dbReference>
<dbReference type="SMART" id="SM00530">
    <property type="entry name" value="HTH_XRE"/>
    <property type="match status" value="1"/>
</dbReference>
<dbReference type="PROSITE" id="PS50943">
    <property type="entry name" value="HTH_CROC1"/>
    <property type="match status" value="1"/>
</dbReference>
<dbReference type="PANTHER" id="PTHR46797:SF1">
    <property type="entry name" value="METHYLPHOSPHONATE SYNTHASE"/>
    <property type="match status" value="1"/>
</dbReference>
<keyword evidence="1 3" id="KW-0238">DNA-binding</keyword>
<name>A0A4R8DNS9_9BACT</name>
<evidence type="ECO:0000313" key="4">
    <source>
        <dbReference type="Proteomes" id="UP000294498"/>
    </source>
</evidence>
<dbReference type="Pfam" id="PF01381">
    <property type="entry name" value="HTH_3"/>
    <property type="match status" value="1"/>
</dbReference>
<comment type="caution">
    <text evidence="3">The sequence shown here is derived from an EMBL/GenBank/DDBJ whole genome shotgun (WGS) entry which is preliminary data.</text>
</comment>
<protein>
    <submittedName>
        <fullName evidence="3">DNA-binding Xre family transcriptional regulator</fullName>
    </submittedName>
</protein>